<evidence type="ECO:0000256" key="4">
    <source>
        <dbReference type="ARBA" id="ARBA00022475"/>
    </source>
</evidence>
<dbReference type="InterPro" id="IPR003849">
    <property type="entry name" value="Preprotein_translocase_YajC"/>
</dbReference>
<keyword evidence="5" id="KW-0812">Transmembrane</keyword>
<dbReference type="PRINTS" id="PR01853">
    <property type="entry name" value="YAJCTRNLCASE"/>
</dbReference>
<evidence type="ECO:0000256" key="8">
    <source>
        <dbReference type="ARBA" id="ARBA00023010"/>
    </source>
</evidence>
<feature type="compositionally biased region" description="Low complexity" evidence="10">
    <location>
        <begin position="85"/>
        <end position="95"/>
    </location>
</feature>
<dbReference type="PANTHER" id="PTHR33909:SF1">
    <property type="entry name" value="SEC TRANSLOCON ACCESSORY COMPLEX SUBUNIT YAJC"/>
    <property type="match status" value="1"/>
</dbReference>
<evidence type="ECO:0000313" key="12">
    <source>
        <dbReference type="Proteomes" id="UP001225598"/>
    </source>
</evidence>
<dbReference type="NCBIfam" id="TIGR00739">
    <property type="entry name" value="yajC"/>
    <property type="match status" value="1"/>
</dbReference>
<keyword evidence="12" id="KW-1185">Reference proteome</keyword>
<organism evidence="11 12">
    <name type="scientific">Corynebacterium breve</name>
    <dbReference type="NCBI Taxonomy" id="3049799"/>
    <lineage>
        <taxon>Bacteria</taxon>
        <taxon>Bacillati</taxon>
        <taxon>Actinomycetota</taxon>
        <taxon>Actinomycetes</taxon>
        <taxon>Mycobacteriales</taxon>
        <taxon>Corynebacteriaceae</taxon>
        <taxon>Corynebacterium</taxon>
    </lineage>
</organism>
<feature type="region of interest" description="Disordered" evidence="10">
    <location>
        <begin position="80"/>
        <end position="117"/>
    </location>
</feature>
<comment type="similarity">
    <text evidence="2">Belongs to the YajC family.</text>
</comment>
<dbReference type="SMART" id="SM01323">
    <property type="entry name" value="YajC"/>
    <property type="match status" value="1"/>
</dbReference>
<evidence type="ECO:0000256" key="10">
    <source>
        <dbReference type="SAM" id="MobiDB-lite"/>
    </source>
</evidence>
<dbReference type="EMBL" id="CP126969">
    <property type="protein sequence ID" value="WIM68950.1"/>
    <property type="molecule type" value="Genomic_DNA"/>
</dbReference>
<accession>A0ABY8VJJ5</accession>
<keyword evidence="4" id="KW-1003">Cell membrane</keyword>
<keyword evidence="7" id="KW-1133">Transmembrane helix</keyword>
<comment type="subcellular location">
    <subcellularLocation>
        <location evidence="1">Cell membrane</location>
        <topology evidence="1">Single-pass membrane protein</topology>
    </subcellularLocation>
</comment>
<evidence type="ECO:0000256" key="7">
    <source>
        <dbReference type="ARBA" id="ARBA00022989"/>
    </source>
</evidence>
<name>A0ABY8VJJ5_9CORY</name>
<evidence type="ECO:0000256" key="9">
    <source>
        <dbReference type="ARBA" id="ARBA00023136"/>
    </source>
</evidence>
<evidence type="ECO:0000256" key="2">
    <source>
        <dbReference type="ARBA" id="ARBA00006742"/>
    </source>
</evidence>
<keyword evidence="9" id="KW-0472">Membrane</keyword>
<dbReference type="RefSeq" id="WP_284826836.1">
    <property type="nucleotide sequence ID" value="NZ_CP126969.1"/>
</dbReference>
<reference evidence="11 12" key="1">
    <citation type="submission" date="2023-05" db="EMBL/GenBank/DDBJ databases">
        <title>Corynebacterium suedekumii sp. nov. and Corynebacterium breve sp. nov. isolated from raw cow's milk.</title>
        <authorList>
            <person name="Baer M.K."/>
            <person name="Mehl L."/>
            <person name="Hellmuth R."/>
            <person name="Marke G."/>
            <person name="Lipski A."/>
        </authorList>
    </citation>
    <scope>NUCLEOTIDE SEQUENCE [LARGE SCALE GENOMIC DNA]</scope>
    <source>
        <strain evidence="11 12">R4</strain>
    </source>
</reference>
<sequence length="117" mass="12976">MELLTLVLILAIFLLPSIFMMRSQKKRQSEMMALRNSLVPGDRIVTVGGLHGKIVASRDTEVDLEVSPGVVITIDSAGIMRRAEPQTTEPQATTESYWENREARPDATDGQSHPENN</sequence>
<keyword evidence="8" id="KW-0811">Translocation</keyword>
<dbReference type="PANTHER" id="PTHR33909">
    <property type="entry name" value="SEC TRANSLOCON ACCESSORY COMPLEX SUBUNIT YAJC"/>
    <property type="match status" value="1"/>
</dbReference>
<dbReference type="Pfam" id="PF02699">
    <property type="entry name" value="YajC"/>
    <property type="match status" value="1"/>
</dbReference>
<dbReference type="Proteomes" id="UP001225598">
    <property type="component" value="Chromosome"/>
</dbReference>
<evidence type="ECO:0000256" key="5">
    <source>
        <dbReference type="ARBA" id="ARBA00022692"/>
    </source>
</evidence>
<keyword evidence="3" id="KW-0813">Transport</keyword>
<gene>
    <name evidence="11" type="primary">yajC</name>
    <name evidence="11" type="ORF">QP027_06125</name>
</gene>
<feature type="compositionally biased region" description="Basic and acidic residues" evidence="10">
    <location>
        <begin position="98"/>
        <end position="107"/>
    </location>
</feature>
<proteinExistence type="inferred from homology"/>
<keyword evidence="6" id="KW-0653">Protein transport</keyword>
<evidence type="ECO:0000256" key="3">
    <source>
        <dbReference type="ARBA" id="ARBA00022448"/>
    </source>
</evidence>
<protein>
    <submittedName>
        <fullName evidence="11">Preprotein translocase subunit YajC</fullName>
    </submittedName>
</protein>
<evidence type="ECO:0000256" key="6">
    <source>
        <dbReference type="ARBA" id="ARBA00022927"/>
    </source>
</evidence>
<evidence type="ECO:0000256" key="1">
    <source>
        <dbReference type="ARBA" id="ARBA00004162"/>
    </source>
</evidence>
<evidence type="ECO:0000313" key="11">
    <source>
        <dbReference type="EMBL" id="WIM68950.1"/>
    </source>
</evidence>